<feature type="repeat" description="PPR" evidence="2">
    <location>
        <begin position="621"/>
        <end position="655"/>
    </location>
</feature>
<dbReference type="FunFam" id="1.25.40.10:FF:000344">
    <property type="entry name" value="Pentatricopeptide repeat-containing protein"/>
    <property type="match status" value="1"/>
</dbReference>
<proteinExistence type="predicted"/>
<feature type="repeat" description="PPR" evidence="2">
    <location>
        <begin position="723"/>
        <end position="757"/>
    </location>
</feature>
<evidence type="ECO:0000256" key="2">
    <source>
        <dbReference type="PROSITE-ProRule" id="PRU00708"/>
    </source>
</evidence>
<comment type="caution">
    <text evidence="3">The sequence shown here is derived from an EMBL/GenBank/DDBJ whole genome shotgun (WGS) entry which is preliminary data.</text>
</comment>
<dbReference type="Gene3D" id="1.25.40.10">
    <property type="entry name" value="Tetratricopeptide repeat domain"/>
    <property type="match status" value="7"/>
</dbReference>
<protein>
    <recommendedName>
        <fullName evidence="5">Pentatricopeptide repeat-containing protein</fullName>
    </recommendedName>
</protein>
<evidence type="ECO:0008006" key="5">
    <source>
        <dbReference type="Google" id="ProtNLM"/>
    </source>
</evidence>
<feature type="repeat" description="PPR" evidence="2">
    <location>
        <begin position="216"/>
        <end position="250"/>
    </location>
</feature>
<reference evidence="3" key="1">
    <citation type="submission" date="2021-08" db="EMBL/GenBank/DDBJ databases">
        <title>WGS assembly of Ceratopteris richardii.</title>
        <authorList>
            <person name="Marchant D.B."/>
            <person name="Chen G."/>
            <person name="Jenkins J."/>
            <person name="Shu S."/>
            <person name="Leebens-Mack J."/>
            <person name="Grimwood J."/>
            <person name="Schmutz J."/>
            <person name="Soltis P."/>
            <person name="Soltis D."/>
            <person name="Chen Z.-H."/>
        </authorList>
    </citation>
    <scope>NUCLEOTIDE SEQUENCE</scope>
    <source>
        <strain evidence="3">Whitten #5841</strain>
        <tissue evidence="3">Leaf</tissue>
    </source>
</reference>
<dbReference type="InterPro" id="IPR011990">
    <property type="entry name" value="TPR-like_helical_dom_sf"/>
</dbReference>
<dbReference type="EMBL" id="CM035411">
    <property type="protein sequence ID" value="KAH7435145.1"/>
    <property type="molecule type" value="Genomic_DNA"/>
</dbReference>
<dbReference type="SUPFAM" id="SSF81901">
    <property type="entry name" value="HCP-like"/>
    <property type="match status" value="1"/>
</dbReference>
<dbReference type="NCBIfam" id="TIGR00756">
    <property type="entry name" value="PPR"/>
    <property type="match status" value="7"/>
</dbReference>
<keyword evidence="1" id="KW-0677">Repeat</keyword>
<organism evidence="3 4">
    <name type="scientific">Ceratopteris richardii</name>
    <name type="common">Triangle waterfern</name>
    <dbReference type="NCBI Taxonomy" id="49495"/>
    <lineage>
        <taxon>Eukaryota</taxon>
        <taxon>Viridiplantae</taxon>
        <taxon>Streptophyta</taxon>
        <taxon>Embryophyta</taxon>
        <taxon>Tracheophyta</taxon>
        <taxon>Polypodiopsida</taxon>
        <taxon>Polypodiidae</taxon>
        <taxon>Polypodiales</taxon>
        <taxon>Pteridineae</taxon>
        <taxon>Pteridaceae</taxon>
        <taxon>Parkerioideae</taxon>
        <taxon>Ceratopteris</taxon>
    </lineage>
</organism>
<dbReference type="Proteomes" id="UP000825935">
    <property type="component" value="Chromosome 6"/>
</dbReference>
<dbReference type="FunFam" id="1.25.40.10:FF:000158">
    <property type="entry name" value="pentatricopeptide repeat-containing protein At2g33680"/>
    <property type="match status" value="1"/>
</dbReference>
<dbReference type="FunFam" id="1.25.40.10:FF:000031">
    <property type="entry name" value="Pentatricopeptide repeat-containing protein mitochondrial"/>
    <property type="match status" value="1"/>
</dbReference>
<feature type="repeat" description="PPR" evidence="2">
    <location>
        <begin position="318"/>
        <end position="352"/>
    </location>
</feature>
<gene>
    <name evidence="3" type="ORF">KP509_06G051700</name>
</gene>
<dbReference type="InterPro" id="IPR002885">
    <property type="entry name" value="PPR_rpt"/>
</dbReference>
<dbReference type="Pfam" id="PF01535">
    <property type="entry name" value="PPR"/>
    <property type="match status" value="5"/>
</dbReference>
<feature type="repeat" description="PPR" evidence="2">
    <location>
        <begin position="389"/>
        <end position="423"/>
    </location>
</feature>
<evidence type="ECO:0000256" key="1">
    <source>
        <dbReference type="ARBA" id="ARBA00022737"/>
    </source>
</evidence>
<dbReference type="EMBL" id="CM035411">
    <property type="protein sequence ID" value="KAH7435147.1"/>
    <property type="molecule type" value="Genomic_DNA"/>
</dbReference>
<dbReference type="OrthoDB" id="1960808at2759"/>
<name>A0A8T2UNP1_CERRI</name>
<feature type="repeat" description="PPR" evidence="2">
    <location>
        <begin position="926"/>
        <end position="960"/>
    </location>
</feature>
<dbReference type="PANTHER" id="PTHR47928">
    <property type="entry name" value="REPEAT-CONTAINING PROTEIN, PUTATIVE-RELATED"/>
    <property type="match status" value="1"/>
</dbReference>
<dbReference type="InterPro" id="IPR050421">
    <property type="entry name" value="PPR"/>
</dbReference>
<dbReference type="AlphaFoldDB" id="A0A8T2UNP1"/>
<feature type="repeat" description="PPR" evidence="2">
    <location>
        <begin position="519"/>
        <end position="553"/>
    </location>
</feature>
<dbReference type="PANTHER" id="PTHR47928:SF207">
    <property type="entry name" value="PENTATRICOPEPTIDE REPEAT-CONTAINING PROTEIN"/>
    <property type="match status" value="1"/>
</dbReference>
<dbReference type="PROSITE" id="PS51375">
    <property type="entry name" value="PPR"/>
    <property type="match status" value="8"/>
</dbReference>
<evidence type="ECO:0000313" key="4">
    <source>
        <dbReference type="Proteomes" id="UP000825935"/>
    </source>
</evidence>
<dbReference type="GO" id="GO:0048731">
    <property type="term" value="P:system development"/>
    <property type="evidence" value="ECO:0007669"/>
    <property type="project" value="UniProtKB-ARBA"/>
</dbReference>
<dbReference type="FunFam" id="1.25.40.10:FF:000285">
    <property type="entry name" value="Pentatricopeptide repeat-containing protein, chloroplastic"/>
    <property type="match status" value="2"/>
</dbReference>
<feature type="repeat" description="PPR" evidence="2">
    <location>
        <begin position="824"/>
        <end position="858"/>
    </location>
</feature>
<keyword evidence="4" id="KW-1185">Reference proteome</keyword>
<dbReference type="Pfam" id="PF13041">
    <property type="entry name" value="PPR_2"/>
    <property type="match status" value="7"/>
</dbReference>
<sequence length="1061" mass="118092">MLHFLMPISSRWYELGGKQYCRYFSSSWSELGLDQAISSLDVFSPPPIEVLANILFECRKNKGINHALRLYAYMHTHNPEALSSLGNRLVASLVDMGSIQNAQQVFDTLEYRNDMSCYALISGYLRQGKPHLAFSSYLKMQDDYGIKLSGRTFVALLKACLTLQDFAKGLEIHADIARLGLLETDAFVGSMLVDFYTKCGSVHKARQVFNKVKNRDVVLWNTLMTGYVNHGLGEEAFHCFKQLQLEDIQPNVVTFICTLKACGLIGSSEKCLAIHVEIERRDLYKTNHLLGTTLVDTYSKCGCVVKAQAVFNALPTHNVVSWTALISGYADQEHGQAALAAFADMQVEGISPNSVTYICLLKACGCQKALEVGQELHCEIARMDPLYNDLKIGNALVDMYAKCGILDVAHELFDELARKDVVSWNIILAGYVEEELFEETFHCFGHMQVVPDNLTFITVLRACANSKSIIRGQLLHAEIDKKGLFQGEPVIGNALVDMYAKCGLFEEAEQVFDDISSQDVLSWNALLVGYTEHKHSERVLELFEQMKHAGVCADMVSFICSLKACANIGSGDLGEQIHAEIEKLALLSTNPSIANALVDMYAKCGLLSTSQYLFFKLSVRHPVAWNALILGYADHGYGDEALELYEEMQLHKVLPDLVTFVGLLKACGSLRDINQGRDLHVELARQNMLDLDISVGNSLVDMYAKCHRLSFAQEVFDRLRCKDTVSWNVLLTGYTDNSQGDIALKELKKMKFLGVSPDDVTFVTCLQACSSVGAVYEGQTLHSQIEEMGFFNCTFINSQLVDMYVNFGLLMDAQHIFNKLLVHDICQWNVLIAGYSDHGHHEKALKCLEQLQSKGVPPDILTFDYSLKSCGNLGAIDKGMQLHQEVVKKGLLAKDTVLGNTLISMYVKCGSLEVAQSVFDRLLIKDIGSWNAMIAGYDELDNGEDVFLFFEDMLQEGIKPDSITFILILNACSRRGLRERATQYFKSMSSDYGIDPSAEHHTCMLDLLGRTGHLHKVMASINELSLSPDLAILHTVLGACGRLGNAEVGRQVFMQAFSLEK</sequence>
<evidence type="ECO:0000313" key="3">
    <source>
        <dbReference type="EMBL" id="KAH7435145.1"/>
    </source>
</evidence>
<accession>A0A8T2UNP1</accession>